<keyword evidence="4" id="KW-1185">Reference proteome</keyword>
<name>A0AAJ5ZF97_9CHLR</name>
<dbReference type="Proteomes" id="UP001219901">
    <property type="component" value="Chromosome"/>
</dbReference>
<evidence type="ECO:0000313" key="3">
    <source>
        <dbReference type="EMBL" id="WFG38951.1"/>
    </source>
</evidence>
<keyword evidence="1" id="KW-1133">Transmembrane helix</keyword>
<dbReference type="Proteomes" id="UP001321249">
    <property type="component" value="Unassembled WGS sequence"/>
</dbReference>
<reference evidence="4 5" key="1">
    <citation type="submission" date="2019-11" db="EMBL/GenBank/DDBJ databases">
        <authorList>
            <person name="Cho J.-C."/>
        </authorList>
    </citation>
    <scope>NUCLEOTIDE SEQUENCE [LARGE SCALE GENOMIC DNA]</scope>
    <source>
        <strain evidence="3 4">JH1073</strain>
        <strain evidence="2 5">JH702</strain>
    </source>
</reference>
<keyword evidence="1" id="KW-0472">Membrane</keyword>
<evidence type="ECO:0000256" key="1">
    <source>
        <dbReference type="SAM" id="Phobius"/>
    </source>
</evidence>
<keyword evidence="1" id="KW-0812">Transmembrane</keyword>
<evidence type="ECO:0000313" key="2">
    <source>
        <dbReference type="EMBL" id="MDG0866334.1"/>
    </source>
</evidence>
<evidence type="ECO:0000313" key="4">
    <source>
        <dbReference type="Proteomes" id="UP001219901"/>
    </source>
</evidence>
<gene>
    <name evidence="2" type="ORF">GKO46_04505</name>
    <name evidence="3" type="ORF">GKO48_04755</name>
</gene>
<dbReference type="AlphaFoldDB" id="A0AAJ5ZF97"/>
<reference evidence="4" key="3">
    <citation type="submission" date="2023-06" db="EMBL/GenBank/DDBJ databases">
        <title>Pangenomics reveal diversification of enzyme families and niche specialization in globally abundant SAR202 bacteria.</title>
        <authorList>
            <person name="Saw J.H.W."/>
        </authorList>
    </citation>
    <scope>NUCLEOTIDE SEQUENCE [LARGE SCALE GENOMIC DNA]</scope>
    <source>
        <strain evidence="4">JH1073</strain>
    </source>
</reference>
<evidence type="ECO:0000313" key="5">
    <source>
        <dbReference type="Proteomes" id="UP001321249"/>
    </source>
</evidence>
<organism evidence="3 4">
    <name type="scientific">Candidatus Lucifugimonas marina</name>
    <dbReference type="NCBI Taxonomy" id="3038979"/>
    <lineage>
        <taxon>Bacteria</taxon>
        <taxon>Bacillati</taxon>
        <taxon>Chloroflexota</taxon>
        <taxon>Dehalococcoidia</taxon>
        <taxon>SAR202 cluster</taxon>
        <taxon>Candidatus Lucifugimonadales</taxon>
        <taxon>Candidatus Lucifugimonadaceae</taxon>
        <taxon>Candidatus Lucifugimonas</taxon>
    </lineage>
</organism>
<dbReference type="RefSeq" id="WP_342822229.1">
    <property type="nucleotide sequence ID" value="NZ_CP046146.1"/>
</dbReference>
<sequence>MSLLDTIAPPRGPNRTRYGLIFFAKTSFFVGVALYGVFVLVSFFLFDSDRELEVIPATRVESEVFAPVMEFLDDRTVGAYADPDTKLHCGTEFADAEFKAEYLNRGSWRVNAFYNRVRYYWRVDDVTLAVTRDPWIKTNNPTIQC</sequence>
<protein>
    <submittedName>
        <fullName evidence="3">Uncharacterized protein</fullName>
    </submittedName>
</protein>
<dbReference type="EMBL" id="WMBE01000001">
    <property type="protein sequence ID" value="MDG0866334.1"/>
    <property type="molecule type" value="Genomic_DNA"/>
</dbReference>
<reference evidence="3" key="2">
    <citation type="journal article" date="2023" name="Nat. Commun.">
        <title>Cultivation of marine bacteria of the SAR202 clade.</title>
        <authorList>
            <person name="Lim Y."/>
            <person name="Seo J.H."/>
            <person name="Giovannoni S.J."/>
            <person name="Kang I."/>
            <person name="Cho J.C."/>
        </authorList>
    </citation>
    <scope>NUCLEOTIDE SEQUENCE</scope>
    <source>
        <strain evidence="3">JH1073</strain>
    </source>
</reference>
<proteinExistence type="predicted"/>
<feature type="transmembrane region" description="Helical" evidence="1">
    <location>
        <begin position="20"/>
        <end position="46"/>
    </location>
</feature>
<dbReference type="EMBL" id="CP046147">
    <property type="protein sequence ID" value="WFG38951.1"/>
    <property type="molecule type" value="Genomic_DNA"/>
</dbReference>
<accession>A0AAJ5ZF97</accession>